<proteinExistence type="predicted"/>
<protein>
    <submittedName>
        <fullName evidence="2">Uncharacterized protein</fullName>
    </submittedName>
</protein>
<evidence type="ECO:0000256" key="1">
    <source>
        <dbReference type="SAM" id="MobiDB-lite"/>
    </source>
</evidence>
<feature type="compositionally biased region" description="Basic and acidic residues" evidence="1">
    <location>
        <begin position="326"/>
        <end position="341"/>
    </location>
</feature>
<organism evidence="2 3">
    <name type="scientific">Willisornis vidua</name>
    <name type="common">Xingu scale-backed antbird</name>
    <dbReference type="NCBI Taxonomy" id="1566151"/>
    <lineage>
        <taxon>Eukaryota</taxon>
        <taxon>Metazoa</taxon>
        <taxon>Chordata</taxon>
        <taxon>Craniata</taxon>
        <taxon>Vertebrata</taxon>
        <taxon>Euteleostomi</taxon>
        <taxon>Archelosauria</taxon>
        <taxon>Archosauria</taxon>
        <taxon>Dinosauria</taxon>
        <taxon>Saurischia</taxon>
        <taxon>Theropoda</taxon>
        <taxon>Coelurosauria</taxon>
        <taxon>Aves</taxon>
        <taxon>Neognathae</taxon>
        <taxon>Neoaves</taxon>
        <taxon>Telluraves</taxon>
        <taxon>Australaves</taxon>
        <taxon>Passeriformes</taxon>
        <taxon>Thamnophilidae</taxon>
        <taxon>Willisornis</taxon>
    </lineage>
</organism>
<comment type="caution">
    <text evidence="2">The sequence shown here is derived from an EMBL/GenBank/DDBJ whole genome shotgun (WGS) entry which is preliminary data.</text>
</comment>
<keyword evidence="3" id="KW-1185">Reference proteome</keyword>
<reference evidence="2" key="1">
    <citation type="submission" date="2019-10" db="EMBL/GenBank/DDBJ databases">
        <authorList>
            <person name="Soares A.E.R."/>
            <person name="Aleixo A."/>
            <person name="Schneider P."/>
            <person name="Miyaki C.Y."/>
            <person name="Schneider M.P."/>
            <person name="Mello C."/>
            <person name="Vasconcelos A.T.R."/>
        </authorList>
    </citation>
    <scope>NUCLEOTIDE SEQUENCE</scope>
    <source>
        <tissue evidence="2">Muscle</tissue>
    </source>
</reference>
<gene>
    <name evidence="2" type="ORF">WISP_143773</name>
</gene>
<name>A0ABQ9CR56_9PASS</name>
<feature type="region of interest" description="Disordered" evidence="1">
    <location>
        <begin position="325"/>
        <end position="345"/>
    </location>
</feature>
<evidence type="ECO:0000313" key="2">
    <source>
        <dbReference type="EMBL" id="KAJ7404711.1"/>
    </source>
</evidence>
<sequence length="361" mass="41082">MASVALGMKQSGDQDKRFHGAERSAHALVKAETIPSSPFWRVIGHWNILIPREVVTAPSLTEFEKCLYDTHGHMIQDPEATKLQKDPLDIPDPPCQWLYLLWDSANCRTCSSLESSDELTLSEELLLLLLLLSEGGPPWWKAGPPQEKRFSSSHVKCYAIFGFLYSCSQFDEVEKQGREEHSSWVQTTACIHYIRVNNNVLYQTRFCIPYQILHFSDIQCQYGSFQPCNTYTYTNELVITDSQALRSLLSIWATFPQDDANASSEVLYCQDLAFPSSDYKLQDGYKFPGKNITRNISKMSSECLAEMARELVVLWLAMMRPSSLPTEKRCTQPRPDPERASSPKGCITTFMDLSQGLWEDC</sequence>
<dbReference type="Proteomes" id="UP001145742">
    <property type="component" value="Unassembled WGS sequence"/>
</dbReference>
<dbReference type="EMBL" id="WHWB01034754">
    <property type="protein sequence ID" value="KAJ7404711.1"/>
    <property type="molecule type" value="Genomic_DNA"/>
</dbReference>
<accession>A0ABQ9CR56</accession>
<evidence type="ECO:0000313" key="3">
    <source>
        <dbReference type="Proteomes" id="UP001145742"/>
    </source>
</evidence>